<keyword evidence="1" id="KW-0472">Membrane</keyword>
<sequence length="368" mass="41308">MAENDTRSNNRMIADAIWEPCDPSAAVCIQDGQLNKFFNHCARQQSSLNNSADQPSSVDSMDEIVNAIRLLRSNPFVCKDQLLQQSSSQVSNTASVECAVRMMLMTECETEGTIAIGSRNVYRWGGSETLVDYLSRVYTQSASSNVYKDPVDLKKLRCHVLARDAGVKIQHTEKLSDHLNLVCRPRTKVLLVFSHKAFLEHSLEIVKANRPDLGHTTSEALALGCLAPKLIDETLRTYNLLLPLIGSTKSQKLWKGWVKRENLDPSLLKASTGLSKKGTPRTLHDLYEDFPYWAPQLARLLEEVDDPTPTTRWERYAERRKSHRHTYKCAIAALVVAAVSGTLATLLAAVQVWISYCDWDKNTNKTLC</sequence>
<evidence type="ECO:0000313" key="3">
    <source>
        <dbReference type="Proteomes" id="UP000020467"/>
    </source>
</evidence>
<keyword evidence="1" id="KW-0812">Transmembrane</keyword>
<gene>
    <name evidence="2" type="ORF">CFIO01_07091</name>
</gene>
<dbReference type="eggNOG" id="ENOG502SNIJ">
    <property type="taxonomic scope" value="Eukaryota"/>
</dbReference>
<name>A0A010QFD5_9PEZI</name>
<feature type="transmembrane region" description="Helical" evidence="1">
    <location>
        <begin position="329"/>
        <end position="354"/>
    </location>
</feature>
<dbReference type="KEGG" id="cfj:CFIO01_07091"/>
<reference evidence="2 3" key="1">
    <citation type="submission" date="2014-02" db="EMBL/GenBank/DDBJ databases">
        <title>The genome sequence of Colletotrichum fioriniae PJ7.</title>
        <authorList>
            <person name="Baroncelli R."/>
            <person name="Thon M.R."/>
        </authorList>
    </citation>
    <scope>NUCLEOTIDE SEQUENCE [LARGE SCALE GENOMIC DNA]</scope>
    <source>
        <strain evidence="2 3">PJ7</strain>
    </source>
</reference>
<dbReference type="Proteomes" id="UP000020467">
    <property type="component" value="Unassembled WGS sequence"/>
</dbReference>
<keyword evidence="1" id="KW-1133">Transmembrane helix</keyword>
<keyword evidence="3" id="KW-1185">Reference proteome</keyword>
<dbReference type="HOGENOM" id="CLU_752283_0_0_1"/>
<dbReference type="OrthoDB" id="5428890at2759"/>
<dbReference type="AlphaFoldDB" id="A0A010QFD5"/>
<evidence type="ECO:0000256" key="1">
    <source>
        <dbReference type="SAM" id="Phobius"/>
    </source>
</evidence>
<accession>A0A010QFD5</accession>
<organism evidence="2 3">
    <name type="scientific">Colletotrichum fioriniae PJ7</name>
    <dbReference type="NCBI Taxonomy" id="1445577"/>
    <lineage>
        <taxon>Eukaryota</taxon>
        <taxon>Fungi</taxon>
        <taxon>Dikarya</taxon>
        <taxon>Ascomycota</taxon>
        <taxon>Pezizomycotina</taxon>
        <taxon>Sordariomycetes</taxon>
        <taxon>Hypocreomycetidae</taxon>
        <taxon>Glomerellales</taxon>
        <taxon>Glomerellaceae</taxon>
        <taxon>Colletotrichum</taxon>
        <taxon>Colletotrichum acutatum species complex</taxon>
    </lineage>
</organism>
<dbReference type="EMBL" id="JARH01000900">
    <property type="protein sequence ID" value="EXF75455.1"/>
    <property type="molecule type" value="Genomic_DNA"/>
</dbReference>
<evidence type="ECO:0000313" key="2">
    <source>
        <dbReference type="EMBL" id="EXF75455.1"/>
    </source>
</evidence>
<proteinExistence type="predicted"/>
<comment type="caution">
    <text evidence="2">The sequence shown here is derived from an EMBL/GenBank/DDBJ whole genome shotgun (WGS) entry which is preliminary data.</text>
</comment>
<protein>
    <submittedName>
        <fullName evidence="2">Uncharacterized protein</fullName>
    </submittedName>
</protein>